<accession>A0AA39R5H6</accession>
<keyword evidence="9" id="KW-1185">Reference proteome</keyword>
<dbReference type="PANTHER" id="PTHR43647:SF1">
    <property type="entry name" value="3-KETO-STEROID REDUCTASE ERG27"/>
    <property type="match status" value="1"/>
</dbReference>
<evidence type="ECO:0000256" key="4">
    <source>
        <dbReference type="ARBA" id="ARBA00023002"/>
    </source>
</evidence>
<dbReference type="EMBL" id="JAFEKC020000006">
    <property type="protein sequence ID" value="KAK0513831.1"/>
    <property type="molecule type" value="Genomic_DNA"/>
</dbReference>
<dbReference type="GO" id="GO:0005789">
    <property type="term" value="C:endoplasmic reticulum membrane"/>
    <property type="evidence" value="ECO:0007669"/>
    <property type="project" value="TreeGrafter"/>
</dbReference>
<dbReference type="InterPro" id="IPR051593">
    <property type="entry name" value="Ergosterol_Biosynth_ERG27"/>
</dbReference>
<dbReference type="Gene3D" id="3.40.50.720">
    <property type="entry name" value="NAD(P)-binding Rossmann-like Domain"/>
    <property type="match status" value="1"/>
</dbReference>
<evidence type="ECO:0000256" key="2">
    <source>
        <dbReference type="ARBA" id="ARBA00022857"/>
    </source>
</evidence>
<dbReference type="GO" id="GO:0005811">
    <property type="term" value="C:lipid droplet"/>
    <property type="evidence" value="ECO:0007669"/>
    <property type="project" value="TreeGrafter"/>
</dbReference>
<dbReference type="SUPFAM" id="SSF51735">
    <property type="entry name" value="NAD(P)-binding Rossmann-fold domains"/>
    <property type="match status" value="1"/>
</dbReference>
<evidence type="ECO:0000313" key="9">
    <source>
        <dbReference type="Proteomes" id="UP001166286"/>
    </source>
</evidence>
<comment type="caution">
    <text evidence="8">The sequence shown here is derived from an EMBL/GenBank/DDBJ whole genome shotgun (WGS) entry which is preliminary data.</text>
</comment>
<name>A0AA39R5H6_9LECA</name>
<keyword evidence="7" id="KW-1133">Transmembrane helix</keyword>
<dbReference type="GO" id="GO:0006696">
    <property type="term" value="P:ergosterol biosynthetic process"/>
    <property type="evidence" value="ECO:0007669"/>
    <property type="project" value="TreeGrafter"/>
</dbReference>
<evidence type="ECO:0000256" key="5">
    <source>
        <dbReference type="ARBA" id="ARBA00023098"/>
    </source>
</evidence>
<keyword evidence="7" id="KW-0812">Transmembrane</keyword>
<evidence type="ECO:0000256" key="6">
    <source>
        <dbReference type="ARBA" id="ARBA00023593"/>
    </source>
</evidence>
<comment type="similarity">
    <text evidence="6">Belongs to the short-chain dehydrogenases/reductases (SDR) family. ERG27 subfamily.</text>
</comment>
<keyword evidence="7" id="KW-0472">Membrane</keyword>
<evidence type="ECO:0008006" key="10">
    <source>
        <dbReference type="Google" id="ProtNLM"/>
    </source>
</evidence>
<dbReference type="AlphaFoldDB" id="A0AA39R5H6"/>
<protein>
    <recommendedName>
        <fullName evidence="10">3-keto-steroid reductase</fullName>
    </recommendedName>
</protein>
<reference evidence="8" key="1">
    <citation type="submission" date="2023-03" db="EMBL/GenBank/DDBJ databases">
        <title>Complete genome of Cladonia borealis.</title>
        <authorList>
            <person name="Park H."/>
        </authorList>
    </citation>
    <scope>NUCLEOTIDE SEQUENCE</scope>
    <source>
        <strain evidence="8">ANT050790</strain>
    </source>
</reference>
<sequence>MEESLHPLDNNQHSYVLVTGANSGLGFGTCCRLIDEFVSTRPSFQCLTLIPTTRDSRKSKDTVRRLEQHLERQSKRLDTPLHHRISLQPEQLDLTSINSIRTLSAKLDRNLPQLDAIICNAGYGGLAGINWPLVALGVLTDLKSAVTWPSSKIGIVGETTAPQRVSTDSAKDARGLSDTTPALGQVFTSNIFGHYILCHLLVPLLRASPDQGRIVFVSSLEPHPSHFDINDVQGLKSDKSYESSKRLTDILVLTSSLPGTKPFIQRFLSTTTSTPSHTACFASDGQDLGTGAPTPGIILADNEYQTSSDMSPKMYLCHPGICATSIVPLPLILTYAMMLVFYIARWLGSPWHTLTAYKGACAPVWLTLTDQEELEDMEQRDGKAKWGSCTDRAGYERVMRTVVEGWGLGGRMGEGELAKRKGTRPGTLAITKEDREDFEQLGRDCWSQMEALRVEWEARIKGE</sequence>
<organism evidence="8 9">
    <name type="scientific">Cladonia borealis</name>
    <dbReference type="NCBI Taxonomy" id="184061"/>
    <lineage>
        <taxon>Eukaryota</taxon>
        <taxon>Fungi</taxon>
        <taxon>Dikarya</taxon>
        <taxon>Ascomycota</taxon>
        <taxon>Pezizomycotina</taxon>
        <taxon>Lecanoromycetes</taxon>
        <taxon>OSLEUM clade</taxon>
        <taxon>Lecanoromycetidae</taxon>
        <taxon>Lecanorales</taxon>
        <taxon>Lecanorineae</taxon>
        <taxon>Cladoniaceae</taxon>
        <taxon>Cladonia</taxon>
    </lineage>
</organism>
<dbReference type="InterPro" id="IPR036291">
    <property type="entry name" value="NAD(P)-bd_dom_sf"/>
</dbReference>
<keyword evidence="1" id="KW-0444">Lipid biosynthesis</keyword>
<proteinExistence type="inferred from homology"/>
<evidence type="ECO:0000256" key="3">
    <source>
        <dbReference type="ARBA" id="ARBA00022955"/>
    </source>
</evidence>
<evidence type="ECO:0000256" key="1">
    <source>
        <dbReference type="ARBA" id="ARBA00022516"/>
    </source>
</evidence>
<dbReference type="GO" id="GO:0000253">
    <property type="term" value="F:3-beta-hydroxysteroid 3-dehydrogenase (NADP+) activity"/>
    <property type="evidence" value="ECO:0007669"/>
    <property type="project" value="TreeGrafter"/>
</dbReference>
<dbReference type="Proteomes" id="UP001166286">
    <property type="component" value="Unassembled WGS sequence"/>
</dbReference>
<dbReference type="GO" id="GO:0005741">
    <property type="term" value="C:mitochondrial outer membrane"/>
    <property type="evidence" value="ECO:0007669"/>
    <property type="project" value="TreeGrafter"/>
</dbReference>
<dbReference type="PANTHER" id="PTHR43647">
    <property type="entry name" value="DEHYDROGENASE"/>
    <property type="match status" value="1"/>
</dbReference>
<keyword evidence="2" id="KW-0521">NADP</keyword>
<keyword evidence="5" id="KW-0443">Lipid metabolism</keyword>
<gene>
    <name evidence="8" type="ORF">JMJ35_003553</name>
</gene>
<keyword evidence="4" id="KW-0560">Oxidoreductase</keyword>
<keyword evidence="3" id="KW-0752">Steroid biosynthesis</keyword>
<evidence type="ECO:0000313" key="8">
    <source>
        <dbReference type="EMBL" id="KAK0513831.1"/>
    </source>
</evidence>
<feature type="transmembrane region" description="Helical" evidence="7">
    <location>
        <begin position="326"/>
        <end position="344"/>
    </location>
</feature>
<evidence type="ECO:0000256" key="7">
    <source>
        <dbReference type="SAM" id="Phobius"/>
    </source>
</evidence>